<dbReference type="EC" id="2.1.1.37" evidence="8"/>
<dbReference type="AlphaFoldDB" id="A0A3E0E3Y7"/>
<evidence type="ECO:0000313" key="10">
    <source>
        <dbReference type="Proteomes" id="UP000257136"/>
    </source>
</evidence>
<name>A0A3E0E3Y7_9FLAO</name>
<gene>
    <name evidence="9" type="ORF">C8P67_11455</name>
</gene>
<dbReference type="InterPro" id="IPR018117">
    <property type="entry name" value="C5_DNA_meth_AS"/>
</dbReference>
<evidence type="ECO:0000313" key="9">
    <source>
        <dbReference type="EMBL" id="REG92958.1"/>
    </source>
</evidence>
<dbReference type="InterPro" id="IPR031303">
    <property type="entry name" value="C5_meth_CS"/>
</dbReference>
<dbReference type="Proteomes" id="UP000257136">
    <property type="component" value="Unassembled WGS sequence"/>
</dbReference>
<comment type="catalytic activity">
    <reaction evidence="5 8">
        <text>a 2'-deoxycytidine in DNA + S-adenosyl-L-methionine = a 5-methyl-2'-deoxycytidine in DNA + S-adenosyl-L-homocysteine + H(+)</text>
        <dbReference type="Rhea" id="RHEA:13681"/>
        <dbReference type="Rhea" id="RHEA-COMP:11369"/>
        <dbReference type="Rhea" id="RHEA-COMP:11370"/>
        <dbReference type="ChEBI" id="CHEBI:15378"/>
        <dbReference type="ChEBI" id="CHEBI:57856"/>
        <dbReference type="ChEBI" id="CHEBI:59789"/>
        <dbReference type="ChEBI" id="CHEBI:85452"/>
        <dbReference type="ChEBI" id="CHEBI:85454"/>
        <dbReference type="EC" id="2.1.1.37"/>
    </reaction>
</comment>
<dbReference type="Gene3D" id="3.90.120.10">
    <property type="entry name" value="DNA Methylase, subunit A, domain 2"/>
    <property type="match status" value="1"/>
</dbReference>
<dbReference type="InterPro" id="IPR050390">
    <property type="entry name" value="C5-Methyltransferase"/>
</dbReference>
<keyword evidence="3 6" id="KW-0949">S-adenosyl-L-methionine</keyword>
<comment type="similarity">
    <text evidence="6 7">Belongs to the class I-like SAM-binding methyltransferase superfamily. C5-methyltransferase family.</text>
</comment>
<evidence type="ECO:0000256" key="6">
    <source>
        <dbReference type="PROSITE-ProRule" id="PRU01016"/>
    </source>
</evidence>
<dbReference type="PROSITE" id="PS00095">
    <property type="entry name" value="C5_MTASE_2"/>
    <property type="match status" value="1"/>
</dbReference>
<dbReference type="PANTHER" id="PTHR10629:SF52">
    <property type="entry name" value="DNA (CYTOSINE-5)-METHYLTRANSFERASE 1"/>
    <property type="match status" value="1"/>
</dbReference>
<keyword evidence="4" id="KW-0680">Restriction system</keyword>
<feature type="active site" evidence="6">
    <location>
        <position position="125"/>
    </location>
</feature>
<dbReference type="InterPro" id="IPR001525">
    <property type="entry name" value="C5_MeTfrase"/>
</dbReference>
<evidence type="ECO:0000256" key="2">
    <source>
        <dbReference type="ARBA" id="ARBA00022679"/>
    </source>
</evidence>
<evidence type="ECO:0000256" key="4">
    <source>
        <dbReference type="ARBA" id="ARBA00022747"/>
    </source>
</evidence>
<dbReference type="PANTHER" id="PTHR10629">
    <property type="entry name" value="CYTOSINE-SPECIFIC METHYLTRANSFERASE"/>
    <property type="match status" value="1"/>
</dbReference>
<dbReference type="Gene3D" id="3.40.50.150">
    <property type="entry name" value="Vaccinia Virus protein VP39"/>
    <property type="match status" value="1"/>
</dbReference>
<proteinExistence type="inferred from homology"/>
<dbReference type="Pfam" id="PF00145">
    <property type="entry name" value="DNA_methylase"/>
    <property type="match status" value="2"/>
</dbReference>
<dbReference type="GO" id="GO:0003886">
    <property type="term" value="F:DNA (cytosine-5-)-methyltransferase activity"/>
    <property type="evidence" value="ECO:0007669"/>
    <property type="project" value="UniProtKB-EC"/>
</dbReference>
<evidence type="ECO:0000256" key="7">
    <source>
        <dbReference type="RuleBase" id="RU000416"/>
    </source>
</evidence>
<accession>A0A3E0E3Y7</accession>
<reference evidence="9 10" key="1">
    <citation type="submission" date="2018-08" db="EMBL/GenBank/DDBJ databases">
        <title>Genomic Encyclopedia of Archaeal and Bacterial Type Strains, Phase II (KMG-II): from individual species to whole genera.</title>
        <authorList>
            <person name="Goeker M."/>
        </authorList>
    </citation>
    <scope>NUCLEOTIDE SEQUENCE [LARGE SCALE GENOMIC DNA]</scope>
    <source>
        <strain evidence="9 10">DSM 100880</strain>
    </source>
</reference>
<dbReference type="GO" id="GO:0032259">
    <property type="term" value="P:methylation"/>
    <property type="evidence" value="ECO:0007669"/>
    <property type="project" value="UniProtKB-KW"/>
</dbReference>
<comment type="caution">
    <text evidence="9">The sequence shown here is derived from an EMBL/GenBank/DDBJ whole genome shotgun (WGS) entry which is preliminary data.</text>
</comment>
<dbReference type="SUPFAM" id="SSF53335">
    <property type="entry name" value="S-adenosyl-L-methionine-dependent methyltransferases"/>
    <property type="match status" value="1"/>
</dbReference>
<organism evidence="9 10">
    <name type="scientific">Flavobacterium aquicola</name>
    <dbReference type="NCBI Taxonomy" id="1682742"/>
    <lineage>
        <taxon>Bacteria</taxon>
        <taxon>Pseudomonadati</taxon>
        <taxon>Bacteroidota</taxon>
        <taxon>Flavobacteriia</taxon>
        <taxon>Flavobacteriales</taxon>
        <taxon>Flavobacteriaceae</taxon>
        <taxon>Flavobacterium</taxon>
    </lineage>
</organism>
<evidence type="ECO:0000256" key="8">
    <source>
        <dbReference type="RuleBase" id="RU000417"/>
    </source>
</evidence>
<keyword evidence="2 6" id="KW-0808">Transferase</keyword>
<protein>
    <recommendedName>
        <fullName evidence="8">Cytosine-specific methyltransferase</fullName>
        <ecNumber evidence="8">2.1.1.37</ecNumber>
    </recommendedName>
</protein>
<keyword evidence="10" id="KW-1185">Reference proteome</keyword>
<dbReference type="PRINTS" id="PR00105">
    <property type="entry name" value="C5METTRFRASE"/>
</dbReference>
<dbReference type="InterPro" id="IPR029063">
    <property type="entry name" value="SAM-dependent_MTases_sf"/>
</dbReference>
<dbReference type="EMBL" id="QUNI01000014">
    <property type="protein sequence ID" value="REG92958.1"/>
    <property type="molecule type" value="Genomic_DNA"/>
</dbReference>
<sequence>MNTFLRMENKKLNFIDLFAGASGMSEGFIKAGFNPVSHIEMNPEACLTIKTRAAYHYLKSKNNLDLYYKYIKNEITQETFYKEIPNEVLDSVINIEINDETIAGLFDKIKQSKKQIDLIIGGPPCQAYSLLRRHQEDIEKDPRNKLYIQYGRFLKEFKPKAFVFENVPGLLTANKGEHFKNLKAYFRRLGYEVHHDTLIASDFGVLQARKRIIIVGWKKEKDFGFPEFEKIIQTYKVNDAFQDLPKLKPGQSFITAKYTESKNEYLEKFELRNGVDFVTQHISRPHNTRDLAIYKTAIQKWNKGKERLKYPDLPEELKTHKNESSFTDRYKVVDGLGVSHTVVAHIAKDGHYYIHPDVKQCRSISVREAARLQSFPDDFYFEGSRSAAFKQIGNAVPPLMANAIAKKIKELLQWI</sequence>
<dbReference type="GO" id="GO:0009307">
    <property type="term" value="P:DNA restriction-modification system"/>
    <property type="evidence" value="ECO:0007669"/>
    <property type="project" value="UniProtKB-KW"/>
</dbReference>
<evidence type="ECO:0000256" key="3">
    <source>
        <dbReference type="ARBA" id="ARBA00022691"/>
    </source>
</evidence>
<dbReference type="PROSITE" id="PS00094">
    <property type="entry name" value="C5_MTASE_1"/>
    <property type="match status" value="1"/>
</dbReference>
<evidence type="ECO:0000256" key="5">
    <source>
        <dbReference type="ARBA" id="ARBA00047422"/>
    </source>
</evidence>
<dbReference type="NCBIfam" id="TIGR00675">
    <property type="entry name" value="dcm"/>
    <property type="match status" value="1"/>
</dbReference>
<dbReference type="PROSITE" id="PS51679">
    <property type="entry name" value="SAM_MT_C5"/>
    <property type="match status" value="1"/>
</dbReference>
<evidence type="ECO:0000256" key="1">
    <source>
        <dbReference type="ARBA" id="ARBA00022603"/>
    </source>
</evidence>
<keyword evidence="1 6" id="KW-0489">Methyltransferase</keyword>